<dbReference type="InterPro" id="IPR032291">
    <property type="entry name" value="Abn2_C"/>
</dbReference>
<dbReference type="PANTHER" id="PTHR43301:SF3">
    <property type="entry name" value="ARABINAN ENDO-1,5-ALPHA-L-ARABINOSIDASE A-RELATED"/>
    <property type="match status" value="1"/>
</dbReference>
<dbReference type="InterPro" id="IPR006710">
    <property type="entry name" value="Glyco_hydro_43"/>
</dbReference>
<proteinExistence type="inferred from homology"/>
<reference evidence="12 15" key="2">
    <citation type="submission" date="2019-07" db="EMBL/GenBank/DDBJ databases">
        <title>Whole genome shotgun sequence of Halolactibacillus miurensis NBRC 100873.</title>
        <authorList>
            <person name="Hosoyama A."/>
            <person name="Uohara A."/>
            <person name="Ohji S."/>
            <person name="Ichikawa N."/>
        </authorList>
    </citation>
    <scope>NUCLEOTIDE SEQUENCE [LARGE SCALE GENOMIC DNA]</scope>
    <source>
        <strain evidence="12 15">NBRC 100873</strain>
    </source>
</reference>
<keyword evidence="9" id="KW-0732">Signal</keyword>
<dbReference type="OrthoDB" id="9801455at2"/>
<feature type="signal peptide" evidence="9">
    <location>
        <begin position="1"/>
        <end position="23"/>
    </location>
</feature>
<evidence type="ECO:0000256" key="1">
    <source>
        <dbReference type="ARBA" id="ARBA00004834"/>
    </source>
</evidence>
<accession>A0A1I6S926</accession>
<feature type="active site" description="Proton donor" evidence="5">
    <location>
        <position position="552"/>
    </location>
</feature>
<comment type="similarity">
    <text evidence="2">Belongs to the glycosyl hydrolase 43 family.</text>
</comment>
<dbReference type="GO" id="GO:0005975">
    <property type="term" value="P:carbohydrate metabolic process"/>
    <property type="evidence" value="ECO:0007669"/>
    <property type="project" value="InterPro"/>
</dbReference>
<dbReference type="Pfam" id="PF20578">
    <property type="entry name" value="aBig_2"/>
    <property type="match status" value="1"/>
</dbReference>
<dbReference type="STRING" id="306541.SAMN05421668_1083"/>
<dbReference type="Pfam" id="PF04616">
    <property type="entry name" value="Glyco_hydro_43"/>
    <property type="match status" value="1"/>
</dbReference>
<evidence type="ECO:0000256" key="2">
    <source>
        <dbReference type="ARBA" id="ARBA00009865"/>
    </source>
</evidence>
<evidence type="ECO:0000259" key="11">
    <source>
        <dbReference type="Pfam" id="PF20578"/>
    </source>
</evidence>
<protein>
    <submittedName>
        <fullName evidence="13">Beta-xylosidase</fullName>
    </submittedName>
</protein>
<dbReference type="SUPFAM" id="SSF75005">
    <property type="entry name" value="Arabinanase/levansucrase/invertase"/>
    <property type="match status" value="1"/>
</dbReference>
<feature type="chain" id="PRO_5038510530" evidence="9">
    <location>
        <begin position="24"/>
        <end position="1654"/>
    </location>
</feature>
<dbReference type="EMBL" id="BJWJ01000007">
    <property type="protein sequence ID" value="GEM03936.1"/>
    <property type="molecule type" value="Genomic_DNA"/>
</dbReference>
<dbReference type="InterPro" id="IPR050727">
    <property type="entry name" value="GH43_arabinanases"/>
</dbReference>
<gene>
    <name evidence="12" type="ORF">HMI01_09240</name>
    <name evidence="13" type="ORF">SAMN05421668_1083</name>
</gene>
<feature type="region of interest" description="Disordered" evidence="7">
    <location>
        <begin position="1550"/>
        <end position="1619"/>
    </location>
</feature>
<evidence type="ECO:0000313" key="15">
    <source>
        <dbReference type="Proteomes" id="UP000321773"/>
    </source>
</evidence>
<keyword evidence="4" id="KW-0326">Glycosidase</keyword>
<comment type="pathway">
    <text evidence="1">Glycan metabolism; L-arabinan degradation.</text>
</comment>
<feature type="compositionally biased region" description="Acidic residues" evidence="7">
    <location>
        <begin position="1594"/>
        <end position="1614"/>
    </location>
</feature>
<dbReference type="Gene3D" id="2.60.120.200">
    <property type="match status" value="3"/>
</dbReference>
<feature type="domain" description="Atrophied bacterial Ig" evidence="11">
    <location>
        <begin position="814"/>
        <end position="885"/>
    </location>
</feature>
<evidence type="ECO:0000313" key="14">
    <source>
        <dbReference type="Proteomes" id="UP000199139"/>
    </source>
</evidence>
<feature type="site" description="Important for catalytic activity, responsible for pKa modulation of the active site Glu and correct orientation of both the proton donor and substrate" evidence="6">
    <location>
        <position position="486"/>
    </location>
</feature>
<evidence type="ECO:0000256" key="5">
    <source>
        <dbReference type="PIRSR" id="PIRSR606710-1"/>
    </source>
</evidence>
<dbReference type="RefSeq" id="WP_089853645.1">
    <property type="nucleotide sequence ID" value="NZ_BJWJ01000007.1"/>
</dbReference>
<dbReference type="Pfam" id="PF13385">
    <property type="entry name" value="Laminin_G_3"/>
    <property type="match status" value="3"/>
</dbReference>
<name>A0A1I6S926_9BACI</name>
<dbReference type="InterPro" id="IPR046780">
    <property type="entry name" value="aBig_2"/>
</dbReference>
<evidence type="ECO:0000256" key="3">
    <source>
        <dbReference type="ARBA" id="ARBA00022801"/>
    </source>
</evidence>
<evidence type="ECO:0000313" key="13">
    <source>
        <dbReference type="EMBL" id="SFS73268.1"/>
    </source>
</evidence>
<evidence type="ECO:0000256" key="7">
    <source>
        <dbReference type="SAM" id="MobiDB-lite"/>
    </source>
</evidence>
<evidence type="ECO:0000256" key="6">
    <source>
        <dbReference type="PIRSR" id="PIRSR606710-2"/>
    </source>
</evidence>
<evidence type="ECO:0000256" key="9">
    <source>
        <dbReference type="SAM" id="SignalP"/>
    </source>
</evidence>
<dbReference type="EMBL" id="FPAI01000008">
    <property type="protein sequence ID" value="SFS73268.1"/>
    <property type="molecule type" value="Genomic_DNA"/>
</dbReference>
<organism evidence="13 14">
    <name type="scientific">Halolactibacillus miurensis</name>
    <dbReference type="NCBI Taxonomy" id="306541"/>
    <lineage>
        <taxon>Bacteria</taxon>
        <taxon>Bacillati</taxon>
        <taxon>Bacillota</taxon>
        <taxon>Bacilli</taxon>
        <taxon>Bacillales</taxon>
        <taxon>Bacillaceae</taxon>
        <taxon>Halolactibacillus</taxon>
    </lineage>
</organism>
<evidence type="ECO:0000256" key="4">
    <source>
        <dbReference type="ARBA" id="ARBA00023295"/>
    </source>
</evidence>
<reference evidence="13 14" key="1">
    <citation type="submission" date="2016-10" db="EMBL/GenBank/DDBJ databases">
        <authorList>
            <person name="de Groot N.N."/>
        </authorList>
    </citation>
    <scope>NUCLEOTIDE SEQUENCE [LARGE SCALE GENOMIC DNA]</scope>
    <source>
        <strain evidence="13 14">DSM 17074</strain>
    </source>
</reference>
<dbReference type="InterPro" id="IPR023296">
    <property type="entry name" value="Glyco_hydro_beta-prop_sf"/>
</dbReference>
<feature type="region of interest" description="Disordered" evidence="7">
    <location>
        <begin position="258"/>
        <end position="292"/>
    </location>
</feature>
<dbReference type="Gene3D" id="2.40.128.10">
    <property type="match status" value="1"/>
</dbReference>
<dbReference type="SUPFAM" id="SSF49899">
    <property type="entry name" value="Concanavalin A-like lectins/glucanases"/>
    <property type="match status" value="3"/>
</dbReference>
<feature type="active site" description="Proton acceptor" evidence="5">
    <location>
        <position position="303"/>
    </location>
</feature>
<feature type="transmembrane region" description="Helical" evidence="8">
    <location>
        <begin position="1628"/>
        <end position="1648"/>
    </location>
</feature>
<dbReference type="Proteomes" id="UP000321773">
    <property type="component" value="Unassembled WGS sequence"/>
</dbReference>
<dbReference type="Proteomes" id="UP000199139">
    <property type="component" value="Unassembled WGS sequence"/>
</dbReference>
<dbReference type="Pfam" id="PF16369">
    <property type="entry name" value="GH43_C"/>
    <property type="match status" value="1"/>
</dbReference>
<evidence type="ECO:0000313" key="12">
    <source>
        <dbReference type="EMBL" id="GEM03936.1"/>
    </source>
</evidence>
<keyword evidence="3" id="KW-0378">Hydrolase</keyword>
<keyword evidence="8" id="KW-0812">Transmembrane</keyword>
<feature type="domain" description="Extracellular endo-alpha-(1-&gt;5)-L-arabinanase C-terminal" evidence="10">
    <location>
        <begin position="689"/>
        <end position="792"/>
    </location>
</feature>
<evidence type="ECO:0000256" key="8">
    <source>
        <dbReference type="SAM" id="Phobius"/>
    </source>
</evidence>
<sequence length="1654" mass="183359">MKRLVSMILIISLLLPTSTLRLIAETTVPDEEGGQTVSPTAYFPFDGNLADQTDSQKTGTAWTRYEEGVSEWGEQSDYTFTYEENGVNQSVRFDGTTGIKLPDNLLTSDTYSVGFWLKQTAEISNFTSAFYAGMGLSRMGLSPAIGGKGEYIYQVGEKDTLPASYHYQPLPELNHDEWNHFFIASDSGVTTIYVNGEAIGTMSGIPDLFTGRHNEFLLGFNPFPDAYYHGLMDELVFYDGTNVTESMIQSYYATTAPSFGHDSIEEPEETPEQPGDVTISNEDIPSLPEKQNVPTFTNVSVHDPSIIASDGYFYAFGTHGEAAKSTDLMNWETFTNGYQTPGNALYGDLSENLAEAFLWAGEDDADSAGGYAVWAPEAFFNKDYQWEDGTTGAYMIYYSASSTYIRSVIGYAVSKTIEGPYEHVDTLIYSGFTNKEAYDDKSDVNKHVDGTNIPELIEQGVIRGVREGWFNASGDYNNTLFTNAIDANLFYDADGKLWMTYGSWSGGIFMLEVDQTTGKVIHPGEDGTTADGRMIDRYFGTKISGGYTKSGEGPYVEYNANDGYYYLYVTYGWLGADGGYHMRQFRSEQPDGPYLDRAGEPAVLPSGVNNAGYGNKLTGNFLFTRATGEPGEGRGYGYVSPGHNSIYTDWATNQQFNVFHARFPDRGEQHELRVHQLFNNKDGWRVMAPLRYAGEVLDESISVEEIVGTYKYVNHGKNNAVEIVESTLIELHDDYTITGTLTGTWSLDGAYLTIETQELTAKGVVLTQWDETSAQWLTTFTALSENGESLWGIMHPASALTDEESVTETLLALDLPRETISNVTLPTTGTKGALITWVSSNDAVISSDGTVTRPVIGDADAVVTLEATVTLNDVVKTKTFDIVVRSLKQPTLQAHFSFDGHLDDETGQFDAAIVTDDTPHDDETNEGSISFEAGQKNEAAYFDGQSGLVLPEGLLTDNHYSISFWFNPEVTTNFTPSLFVMRDADHWFTVNPKGWNDEILVWSRVTTPTEKWFDGITNEVATPGEWRHVVLTNEYGKGHIYIDGKKKTSFNNFNSVVNGEALTIYLGVNPFDSAFKGWMDELVIYQSYTVSDQDVKDLYQGEVPEVSTTLPDVTPSAHFSFNDHLQDSYGNFTSVTPTKERLDQPGETATFVEAGEGRALYFDGDSGVNLGKGLITEKEYTVSFWLKPETLVDFTSAFFAADTAERWLSFLPGGSHGNGKTKLWSGTTWYDAELDFMIPVNAWSQVTFTVSFGHVQIYIDGEKVYEGNDFPDVFQTNEATFGLGVNYWDSPYKGYIDDVIIYNGQALDDEAISDYYDTTHPLIKAGPEFDEVVVGSGDEDESEGNPDSEDEDDSGDNTDSEGEDDSDEMTPVLVDAVAGFDRVISDDETAVYQLDLPNGKVTFTETLVTELDDSGHIELTSEQLTVSIPVSALKNHGQVTLTMEDITDSLSAMIDQDAYHVISRFTRFVLSGDDQAIDFSEEGITLKMKIDPTKVSDWTRLNILYVNDDNAMVFDHNADIISVDQTTGEVIMHVKHFSSYGLIEQLVADDNDDMTPPEESDDDVVDDDTDNPDDQADADKEEDHESDQATPGDDPTDESASPDEDSHEDNQSEEEGNHEALPETATTMYLFMYFGFWCVLLAGGWLMYRRQFHL</sequence>
<feature type="compositionally biased region" description="Acidic residues" evidence="7">
    <location>
        <begin position="1337"/>
        <end position="1368"/>
    </location>
</feature>
<feature type="region of interest" description="Disordered" evidence="7">
    <location>
        <begin position="1333"/>
        <end position="1370"/>
    </location>
</feature>
<feature type="compositionally biased region" description="Acidic residues" evidence="7">
    <location>
        <begin position="1550"/>
        <end position="1576"/>
    </location>
</feature>
<dbReference type="InterPro" id="IPR013320">
    <property type="entry name" value="ConA-like_dom_sf"/>
</dbReference>
<dbReference type="PANTHER" id="PTHR43301">
    <property type="entry name" value="ARABINAN ENDO-1,5-ALPHA-L-ARABINOSIDASE"/>
    <property type="match status" value="1"/>
</dbReference>
<dbReference type="Gene3D" id="2.115.10.20">
    <property type="entry name" value="Glycosyl hydrolase domain, family 43"/>
    <property type="match status" value="1"/>
</dbReference>
<keyword evidence="15" id="KW-1185">Reference proteome</keyword>
<evidence type="ECO:0000259" key="10">
    <source>
        <dbReference type="Pfam" id="PF16369"/>
    </source>
</evidence>
<keyword evidence="8" id="KW-1133">Transmembrane helix</keyword>
<dbReference type="GO" id="GO:0004553">
    <property type="term" value="F:hydrolase activity, hydrolyzing O-glycosyl compounds"/>
    <property type="evidence" value="ECO:0007669"/>
    <property type="project" value="InterPro"/>
</dbReference>
<feature type="compositionally biased region" description="Basic and acidic residues" evidence="7">
    <location>
        <begin position="1577"/>
        <end position="1587"/>
    </location>
</feature>
<keyword evidence="8" id="KW-0472">Membrane</keyword>